<evidence type="ECO:0000259" key="3">
    <source>
        <dbReference type="Pfam" id="PF16177"/>
    </source>
</evidence>
<dbReference type="AlphaFoldDB" id="A0A382KFS4"/>
<evidence type="ECO:0000259" key="2">
    <source>
        <dbReference type="Pfam" id="PF00501"/>
    </source>
</evidence>
<dbReference type="Gene3D" id="3.40.50.12780">
    <property type="entry name" value="N-terminal domain of ligase-like"/>
    <property type="match status" value="1"/>
</dbReference>
<dbReference type="InterPro" id="IPR000873">
    <property type="entry name" value="AMP-dep_synth/lig_dom"/>
</dbReference>
<evidence type="ECO:0008006" key="5">
    <source>
        <dbReference type="Google" id="ProtNLM"/>
    </source>
</evidence>
<dbReference type="EMBL" id="UINC01080687">
    <property type="protein sequence ID" value="SVC23854.1"/>
    <property type="molecule type" value="Genomic_DNA"/>
</dbReference>
<protein>
    <recommendedName>
        <fullName evidence="5">AMP-dependent synthetase/ligase domain-containing protein</fullName>
    </recommendedName>
</protein>
<feature type="domain" description="AMP-dependent synthetase/ligase" evidence="2">
    <location>
        <begin position="85"/>
        <end position="313"/>
    </location>
</feature>
<evidence type="ECO:0000313" key="4">
    <source>
        <dbReference type="EMBL" id="SVC23854.1"/>
    </source>
</evidence>
<dbReference type="PANTHER" id="PTHR24095:SF14">
    <property type="entry name" value="ACETYL-COENZYME A SYNTHETASE 1"/>
    <property type="match status" value="1"/>
</dbReference>
<evidence type="ECO:0000256" key="1">
    <source>
        <dbReference type="ARBA" id="ARBA00006432"/>
    </source>
</evidence>
<dbReference type="InterPro" id="IPR032387">
    <property type="entry name" value="ACAS_N"/>
</dbReference>
<dbReference type="SUPFAM" id="SSF56801">
    <property type="entry name" value="Acetyl-CoA synthetase-like"/>
    <property type="match status" value="1"/>
</dbReference>
<feature type="domain" description="Acetyl-coenzyme A synthetase N-terminal" evidence="3">
    <location>
        <begin position="23"/>
        <end position="78"/>
    </location>
</feature>
<dbReference type="PANTHER" id="PTHR24095">
    <property type="entry name" value="ACETYL-COENZYME A SYNTHETASE"/>
    <property type="match status" value="1"/>
</dbReference>
<feature type="non-terminal residue" evidence="4">
    <location>
        <position position="314"/>
    </location>
</feature>
<sequence length="314" mass="35230">MSKVFTPSELTSNQAHVSSMDSYQKRYQDSISDPESFWAEIAQRLDWMEPWASVRKFDFVNGQIEWFSGGKLNVSYNCIDRHIKKGHGDETAIIWEGNDPNQSRKFTYNDLLKEVSQFANALKSLGVEKGDRVCIYMQMVPELAFAVLACARIGAVHSVVFGAFSSDSLRDRINDSSCKILITQDTGVRGTKQNIPMKVNADNAVAETPSIEHVIVVRRTGEPVNMDSERDLWWHEAISGVDAKCEPEVMDAEDPLFILYTSGSTGKPKGVLHTTGGYLTYAAFTHEMVFDYKPGDIYWCTADLGWITGHSYIV</sequence>
<dbReference type="InterPro" id="IPR020845">
    <property type="entry name" value="AMP-binding_CS"/>
</dbReference>
<dbReference type="InterPro" id="IPR042099">
    <property type="entry name" value="ANL_N_sf"/>
</dbReference>
<dbReference type="PRINTS" id="PR00154">
    <property type="entry name" value="AMPBINDING"/>
</dbReference>
<reference evidence="4" key="1">
    <citation type="submission" date="2018-05" db="EMBL/GenBank/DDBJ databases">
        <authorList>
            <person name="Lanie J.A."/>
            <person name="Ng W.-L."/>
            <person name="Kazmierczak K.M."/>
            <person name="Andrzejewski T.M."/>
            <person name="Davidsen T.M."/>
            <person name="Wayne K.J."/>
            <person name="Tettelin H."/>
            <person name="Glass J.I."/>
            <person name="Rusch D."/>
            <person name="Podicherti R."/>
            <person name="Tsui H.-C.T."/>
            <person name="Winkler M.E."/>
        </authorList>
    </citation>
    <scope>NUCLEOTIDE SEQUENCE</scope>
</reference>
<dbReference type="GO" id="GO:0006085">
    <property type="term" value="P:acetyl-CoA biosynthetic process"/>
    <property type="evidence" value="ECO:0007669"/>
    <property type="project" value="TreeGrafter"/>
</dbReference>
<accession>A0A382KFS4</accession>
<organism evidence="4">
    <name type="scientific">marine metagenome</name>
    <dbReference type="NCBI Taxonomy" id="408172"/>
    <lineage>
        <taxon>unclassified sequences</taxon>
        <taxon>metagenomes</taxon>
        <taxon>ecological metagenomes</taxon>
    </lineage>
</organism>
<proteinExistence type="inferred from homology"/>
<dbReference type="Pfam" id="PF00501">
    <property type="entry name" value="AMP-binding"/>
    <property type="match status" value="1"/>
</dbReference>
<dbReference type="InterPro" id="IPR020459">
    <property type="entry name" value="AMP-binding"/>
</dbReference>
<dbReference type="PROSITE" id="PS00455">
    <property type="entry name" value="AMP_BINDING"/>
    <property type="match status" value="1"/>
</dbReference>
<gene>
    <name evidence="4" type="ORF">METZ01_LOCUS276708</name>
</gene>
<dbReference type="GO" id="GO:0003987">
    <property type="term" value="F:acetate-CoA ligase activity"/>
    <property type="evidence" value="ECO:0007669"/>
    <property type="project" value="TreeGrafter"/>
</dbReference>
<dbReference type="Pfam" id="PF16177">
    <property type="entry name" value="ACAS_N"/>
    <property type="match status" value="1"/>
</dbReference>
<name>A0A382KFS4_9ZZZZ</name>
<comment type="similarity">
    <text evidence="1">Belongs to the ATP-dependent AMP-binding enzyme family.</text>
</comment>